<dbReference type="InterPro" id="IPR050490">
    <property type="entry name" value="Bact_solute-bd_prot1"/>
</dbReference>
<feature type="chain" id="PRO_5038515793" evidence="1">
    <location>
        <begin position="22"/>
        <end position="436"/>
    </location>
</feature>
<dbReference type="RefSeq" id="WP_109727484.1">
    <property type="nucleotide sequence ID" value="NZ_QGDI01000012.1"/>
</dbReference>
<dbReference type="PROSITE" id="PS51257">
    <property type="entry name" value="PROKAR_LIPOPROTEIN"/>
    <property type="match status" value="1"/>
</dbReference>
<evidence type="ECO:0000313" key="3">
    <source>
        <dbReference type="Proteomes" id="UP000245720"/>
    </source>
</evidence>
<proteinExistence type="predicted"/>
<dbReference type="InterPro" id="IPR006059">
    <property type="entry name" value="SBP"/>
</dbReference>
<evidence type="ECO:0000313" key="2">
    <source>
        <dbReference type="EMBL" id="PWJ10732.1"/>
    </source>
</evidence>
<dbReference type="Proteomes" id="UP000245720">
    <property type="component" value="Unassembled WGS sequence"/>
</dbReference>
<protein>
    <submittedName>
        <fullName evidence="2">Oligogalacturonide transport system substrate-binding protein</fullName>
    </submittedName>
</protein>
<keyword evidence="1" id="KW-0732">Signal</keyword>
<dbReference type="EMBL" id="QGDI01000012">
    <property type="protein sequence ID" value="PWJ10732.1"/>
    <property type="molecule type" value="Genomic_DNA"/>
</dbReference>
<evidence type="ECO:0000256" key="1">
    <source>
        <dbReference type="SAM" id="SignalP"/>
    </source>
</evidence>
<name>A0A315XV72_RUMFL</name>
<accession>A0A315XV72</accession>
<dbReference type="STRING" id="1265.SAMN02910280_0626"/>
<organism evidence="2 3">
    <name type="scientific">Ruminococcus flavefaciens</name>
    <dbReference type="NCBI Taxonomy" id="1265"/>
    <lineage>
        <taxon>Bacteria</taxon>
        <taxon>Bacillati</taxon>
        <taxon>Bacillota</taxon>
        <taxon>Clostridia</taxon>
        <taxon>Eubacteriales</taxon>
        <taxon>Oscillospiraceae</taxon>
        <taxon>Ruminococcus</taxon>
    </lineage>
</organism>
<reference evidence="2 3" key="1">
    <citation type="submission" date="2018-05" db="EMBL/GenBank/DDBJ databases">
        <title>The Hungate 1000. A catalogue of reference genomes from the rumen microbiome.</title>
        <authorList>
            <person name="Kelly W."/>
        </authorList>
    </citation>
    <scope>NUCLEOTIDE SEQUENCE [LARGE SCALE GENOMIC DNA]</scope>
    <source>
        <strain evidence="2 3">SAb67</strain>
    </source>
</reference>
<dbReference type="OrthoDB" id="9764112at2"/>
<sequence>MKKIFFKAAALCCALSLSACASKKAVSVTPPDGSLDKCELRFSWWGGDDRHEATLKAIDLWSKKHPDITVTPEYGGWDGWTEKVTAQMNSGTEPDIMQINYDWLISMSPDCKGFYDLDSLGGTLDLSGFDEETLSFGRVDGKLNAVTVSLSGRGLFYNSQAYNAIGAAYPQTWSDLIALGKSFSSEDAYPMDLDIQSGGTAWYLAVVYIQQKTGRQFITLDGELGFTEEDIREALDFYKLLEDNHVIRTVKTRTDEDGNAALYQSPEFIGGNVAGVLEWGSAVGKYEAVLPKGVLESGPLLADESGNNSGWMIKPSLLYAVSGHTKHPDEAAAFVDFLLNDEECAEILGTTRGIPASRKARNALEQSGSLTGLSKECEDMLTEADTITISPYMELTRMKSFYNAAIESVSYGTADTKTAAEQMYRSVKEYLEKIKK</sequence>
<feature type="signal peptide" evidence="1">
    <location>
        <begin position="1"/>
        <end position="21"/>
    </location>
</feature>
<gene>
    <name evidence="2" type="ORF">IE37_02766</name>
</gene>
<dbReference type="PANTHER" id="PTHR43649:SF11">
    <property type="entry name" value="ABC TRANSPORTER SUBSTRATE-BINDING PROTEIN YESO-RELATED"/>
    <property type="match status" value="1"/>
</dbReference>
<dbReference type="PANTHER" id="PTHR43649">
    <property type="entry name" value="ARABINOSE-BINDING PROTEIN-RELATED"/>
    <property type="match status" value="1"/>
</dbReference>
<dbReference type="Gene3D" id="3.40.190.10">
    <property type="entry name" value="Periplasmic binding protein-like II"/>
    <property type="match status" value="2"/>
</dbReference>
<dbReference type="SUPFAM" id="SSF53850">
    <property type="entry name" value="Periplasmic binding protein-like II"/>
    <property type="match status" value="1"/>
</dbReference>
<dbReference type="AlphaFoldDB" id="A0A315XV72"/>
<comment type="caution">
    <text evidence="2">The sequence shown here is derived from an EMBL/GenBank/DDBJ whole genome shotgun (WGS) entry which is preliminary data.</text>
</comment>
<dbReference type="Pfam" id="PF01547">
    <property type="entry name" value="SBP_bac_1"/>
    <property type="match status" value="1"/>
</dbReference>